<dbReference type="Pfam" id="PF08867">
    <property type="entry name" value="FRG"/>
    <property type="match status" value="1"/>
</dbReference>
<organism evidence="2 3">
    <name type="scientific">Paenibacillus polysaccharolyticus</name>
    <dbReference type="NCBI Taxonomy" id="582692"/>
    <lineage>
        <taxon>Bacteria</taxon>
        <taxon>Bacillati</taxon>
        <taxon>Bacillota</taxon>
        <taxon>Bacilli</taxon>
        <taxon>Bacillales</taxon>
        <taxon>Paenibacillaceae</taxon>
        <taxon>Paenibacillus</taxon>
    </lineage>
</organism>
<dbReference type="Proteomes" id="UP000198538">
    <property type="component" value="Unassembled WGS sequence"/>
</dbReference>
<evidence type="ECO:0000259" key="1">
    <source>
        <dbReference type="SMART" id="SM00901"/>
    </source>
</evidence>
<proteinExistence type="predicted"/>
<accession>A0A1G5ASM8</accession>
<evidence type="ECO:0000313" key="2">
    <source>
        <dbReference type="EMBL" id="SCX80903.1"/>
    </source>
</evidence>
<sequence>MWLEVVLKSWREFEKIVSTFPRGQWIYRGQSNAEWKIVTSLYREFDKVHMYNEYLNKEIELNYNLAEMEMTRDFISSYNLYSSHTLPDPRDQELKEQNRYYLESWSLMQHYGAPTRLLDWTYSPYIGAFFAVDGASSDFCIYALRIKDFSNYNHRLVDENNELLVKPEWLGFTSSASYFKVYEPARKNERIRRQQGLFLVSNENYEQFDEILINYQLKKGKINGEGELVAYKFVFPKKFVLDTWDNLQRMNINHETLYSGMEGFGRSIKLGLLNINNILFLQSKK</sequence>
<dbReference type="InterPro" id="IPR014966">
    <property type="entry name" value="FRG-dom"/>
</dbReference>
<dbReference type="STRING" id="582692.SAMN05720606_10189"/>
<evidence type="ECO:0000313" key="3">
    <source>
        <dbReference type="Proteomes" id="UP000198538"/>
    </source>
</evidence>
<protein>
    <submittedName>
        <fullName evidence="2">FRG domain-containing protein</fullName>
    </submittedName>
</protein>
<dbReference type="RefSeq" id="WP_090914855.1">
    <property type="nucleotide sequence ID" value="NZ_FMVM01000001.1"/>
</dbReference>
<dbReference type="AlphaFoldDB" id="A0A1G5ASM8"/>
<name>A0A1G5ASM8_9BACL</name>
<gene>
    <name evidence="2" type="ORF">SAMN05720606_10189</name>
</gene>
<dbReference type="EMBL" id="FMVM01000001">
    <property type="protein sequence ID" value="SCX80903.1"/>
    <property type="molecule type" value="Genomic_DNA"/>
</dbReference>
<reference evidence="3" key="1">
    <citation type="submission" date="2016-10" db="EMBL/GenBank/DDBJ databases">
        <authorList>
            <person name="Varghese N."/>
            <person name="Submissions S."/>
        </authorList>
    </citation>
    <scope>NUCLEOTIDE SEQUENCE [LARGE SCALE GENOMIC DNA]</scope>
    <source>
        <strain evidence="3">BL9</strain>
    </source>
</reference>
<feature type="domain" description="FRG" evidence="1">
    <location>
        <begin position="21"/>
        <end position="142"/>
    </location>
</feature>
<keyword evidence="3" id="KW-1185">Reference proteome</keyword>
<dbReference type="SMART" id="SM00901">
    <property type="entry name" value="FRG"/>
    <property type="match status" value="1"/>
</dbReference>